<dbReference type="OrthoDB" id="26203at2759"/>
<sequence length="449" mass="49687">MGSTNFTLPACAPPLLEESNYGSTDGYILGRYCGVGANQDGTRCCFPCPIEEWVYPSDWFSQLKVPNFLSILSVVLCIFLLFSFAILPPEKSHRHYLSVGLLFPVLFISLSFVIPAGSDPNVCFDDITPNDMYSSLSCAWTGALVAIGGLGSVIWVFLRSLWLHIRIFWDCNPGKAFKYGSIAAGIILPAALTTALLAATGVSYRMGQTCLPNHPHAIVSFWIWLVGFAIAGFILQSVTTGYCILVYFRSLRHEKERSGQGSSNASESNEKFQAWQNVRYLFLLQWRNILVSVLVIIGSISFFIVFWNQDAKLGAIVNDPHNIVPVKVWITCLTLSGGDKIECLQYVENFTVSRTIILASLILASLVGIEILVLLARVSMFSAWRNVLSRPFRRHNTQDPLLLTSLETPPSRPSFKPHPLNSITTKNSLAYREKQAAPNGKYSHGASSS</sequence>
<feature type="transmembrane region" description="Helical" evidence="1">
    <location>
        <begin position="356"/>
        <end position="376"/>
    </location>
</feature>
<dbReference type="EMBL" id="KV749454">
    <property type="protein sequence ID" value="OCL09404.1"/>
    <property type="molecule type" value="Genomic_DNA"/>
</dbReference>
<feature type="transmembrane region" description="Helical" evidence="1">
    <location>
        <begin position="99"/>
        <end position="118"/>
    </location>
</feature>
<dbReference type="Proteomes" id="UP000250140">
    <property type="component" value="Unassembled WGS sequence"/>
</dbReference>
<feature type="transmembrane region" description="Helical" evidence="1">
    <location>
        <begin position="138"/>
        <end position="158"/>
    </location>
</feature>
<protein>
    <recommendedName>
        <fullName evidence="4">G-protein coupled receptors family 2 profile 2 domain-containing protein</fullName>
    </recommendedName>
</protein>
<dbReference type="PANTHER" id="PTHR42058">
    <property type="entry name" value="G_PROTEIN_RECEP_F2_4 DOMAIN-CONTAINING PROTEIN"/>
    <property type="match status" value="1"/>
</dbReference>
<keyword evidence="1" id="KW-0812">Transmembrane</keyword>
<organism evidence="2 3">
    <name type="scientific">Glonium stellatum</name>
    <dbReference type="NCBI Taxonomy" id="574774"/>
    <lineage>
        <taxon>Eukaryota</taxon>
        <taxon>Fungi</taxon>
        <taxon>Dikarya</taxon>
        <taxon>Ascomycota</taxon>
        <taxon>Pezizomycotina</taxon>
        <taxon>Dothideomycetes</taxon>
        <taxon>Pleosporomycetidae</taxon>
        <taxon>Gloniales</taxon>
        <taxon>Gloniaceae</taxon>
        <taxon>Glonium</taxon>
    </lineage>
</organism>
<dbReference type="InterPro" id="IPR053247">
    <property type="entry name" value="GPCR_GPR1/git3-like"/>
</dbReference>
<evidence type="ECO:0000313" key="3">
    <source>
        <dbReference type="Proteomes" id="UP000250140"/>
    </source>
</evidence>
<keyword evidence="1" id="KW-1133">Transmembrane helix</keyword>
<feature type="transmembrane region" description="Helical" evidence="1">
    <location>
        <begin position="179"/>
        <end position="201"/>
    </location>
</feature>
<evidence type="ECO:0000256" key="1">
    <source>
        <dbReference type="SAM" id="Phobius"/>
    </source>
</evidence>
<feature type="transmembrane region" description="Helical" evidence="1">
    <location>
        <begin position="289"/>
        <end position="307"/>
    </location>
</feature>
<feature type="transmembrane region" description="Helical" evidence="1">
    <location>
        <begin position="221"/>
        <end position="248"/>
    </location>
</feature>
<dbReference type="PANTHER" id="PTHR42058:SF1">
    <property type="entry name" value="G-PROTEIN COUPLED RECEPTORS FAMILY 2 PROFILE 2 DOMAIN-CONTAINING PROTEIN"/>
    <property type="match status" value="1"/>
</dbReference>
<evidence type="ECO:0008006" key="4">
    <source>
        <dbReference type="Google" id="ProtNLM"/>
    </source>
</evidence>
<feature type="transmembrane region" description="Helical" evidence="1">
    <location>
        <begin position="68"/>
        <end position="87"/>
    </location>
</feature>
<keyword evidence="3" id="KW-1185">Reference proteome</keyword>
<dbReference type="Gene3D" id="1.20.1070.10">
    <property type="entry name" value="Rhodopsin 7-helix transmembrane proteins"/>
    <property type="match status" value="1"/>
</dbReference>
<proteinExistence type="predicted"/>
<accession>A0A8E2JTV8</accession>
<keyword evidence="1" id="KW-0472">Membrane</keyword>
<gene>
    <name evidence="2" type="ORF">AOQ84DRAFT_291309</name>
</gene>
<dbReference type="AlphaFoldDB" id="A0A8E2JTV8"/>
<evidence type="ECO:0000313" key="2">
    <source>
        <dbReference type="EMBL" id="OCL09404.1"/>
    </source>
</evidence>
<reference evidence="2 3" key="1">
    <citation type="journal article" date="2016" name="Nat. Commun.">
        <title>Ectomycorrhizal ecology is imprinted in the genome of the dominant symbiotic fungus Cenococcum geophilum.</title>
        <authorList>
            <consortium name="DOE Joint Genome Institute"/>
            <person name="Peter M."/>
            <person name="Kohler A."/>
            <person name="Ohm R.A."/>
            <person name="Kuo A."/>
            <person name="Krutzmann J."/>
            <person name="Morin E."/>
            <person name="Arend M."/>
            <person name="Barry K.W."/>
            <person name="Binder M."/>
            <person name="Choi C."/>
            <person name="Clum A."/>
            <person name="Copeland A."/>
            <person name="Grisel N."/>
            <person name="Haridas S."/>
            <person name="Kipfer T."/>
            <person name="LaButti K."/>
            <person name="Lindquist E."/>
            <person name="Lipzen A."/>
            <person name="Maire R."/>
            <person name="Meier B."/>
            <person name="Mihaltcheva S."/>
            <person name="Molinier V."/>
            <person name="Murat C."/>
            <person name="Poggeler S."/>
            <person name="Quandt C.A."/>
            <person name="Sperisen C."/>
            <person name="Tritt A."/>
            <person name="Tisserant E."/>
            <person name="Crous P.W."/>
            <person name="Henrissat B."/>
            <person name="Nehls U."/>
            <person name="Egli S."/>
            <person name="Spatafora J.W."/>
            <person name="Grigoriev I.V."/>
            <person name="Martin F.M."/>
        </authorList>
    </citation>
    <scope>NUCLEOTIDE SEQUENCE [LARGE SCALE GENOMIC DNA]</scope>
    <source>
        <strain evidence="2 3">CBS 207.34</strain>
    </source>
</reference>
<name>A0A8E2JTV8_9PEZI</name>